<keyword evidence="6 7" id="KW-0539">Nucleus</keyword>
<feature type="region of interest" description="Disordered" evidence="9">
    <location>
        <begin position="46"/>
        <end position="73"/>
    </location>
</feature>
<keyword evidence="3 7" id="KW-0507">mRNA processing</keyword>
<comment type="subcellular location">
    <subcellularLocation>
        <location evidence="1 7">Nucleus</location>
    </subcellularLocation>
</comment>
<evidence type="ECO:0000256" key="9">
    <source>
        <dbReference type="SAM" id="MobiDB-lite"/>
    </source>
</evidence>
<organism evidence="11 12">
    <name type="scientific">Coptis chinensis</name>
    <dbReference type="NCBI Taxonomy" id="261450"/>
    <lineage>
        <taxon>Eukaryota</taxon>
        <taxon>Viridiplantae</taxon>
        <taxon>Streptophyta</taxon>
        <taxon>Embryophyta</taxon>
        <taxon>Tracheophyta</taxon>
        <taxon>Spermatophyta</taxon>
        <taxon>Magnoliopsida</taxon>
        <taxon>Ranunculales</taxon>
        <taxon>Ranunculaceae</taxon>
        <taxon>Coptidoideae</taxon>
        <taxon>Coptis</taxon>
    </lineage>
</organism>
<evidence type="ECO:0000256" key="2">
    <source>
        <dbReference type="ARBA" id="ARBA00010900"/>
    </source>
</evidence>
<comment type="similarity">
    <text evidence="2 7">Belongs to the TFP11/STIP family.</text>
</comment>
<evidence type="ECO:0000256" key="5">
    <source>
        <dbReference type="ARBA" id="ARBA00023187"/>
    </source>
</evidence>
<dbReference type="PANTHER" id="PTHR23329">
    <property type="entry name" value="TUFTELIN-INTERACTING PROTEIN 11-RELATED"/>
    <property type="match status" value="1"/>
</dbReference>
<dbReference type="EMBL" id="JADFTS010000008">
    <property type="protein sequence ID" value="KAF9594478.1"/>
    <property type="molecule type" value="Genomic_DNA"/>
</dbReference>
<keyword evidence="12" id="KW-1185">Reference proteome</keyword>
<evidence type="ECO:0000259" key="10">
    <source>
        <dbReference type="PROSITE" id="PS50174"/>
    </source>
</evidence>
<dbReference type="GO" id="GO:0071008">
    <property type="term" value="C:U2-type post-mRNA release spliceosomal complex"/>
    <property type="evidence" value="ECO:0007669"/>
    <property type="project" value="TreeGrafter"/>
</dbReference>
<dbReference type="GO" id="GO:0003676">
    <property type="term" value="F:nucleic acid binding"/>
    <property type="evidence" value="ECO:0007669"/>
    <property type="project" value="InterPro"/>
</dbReference>
<protein>
    <recommendedName>
        <fullName evidence="10">G-patch domain-containing protein</fullName>
    </recommendedName>
</protein>
<dbReference type="OrthoDB" id="4822at2759"/>
<dbReference type="Pfam" id="PF12457">
    <property type="entry name" value="TIP_N"/>
    <property type="match status" value="1"/>
</dbReference>
<dbReference type="InterPro" id="IPR022783">
    <property type="entry name" value="GCFC_dom"/>
</dbReference>
<evidence type="ECO:0000313" key="11">
    <source>
        <dbReference type="EMBL" id="KAF9594478.1"/>
    </source>
</evidence>
<dbReference type="AlphaFoldDB" id="A0A835HCQ8"/>
<keyword evidence="4 7" id="KW-0747">Spliceosome</keyword>
<comment type="caution">
    <text evidence="11">The sequence shown here is derived from an EMBL/GenBank/DDBJ whole genome shotgun (WGS) entry which is preliminary data.</text>
</comment>
<evidence type="ECO:0000256" key="1">
    <source>
        <dbReference type="ARBA" id="ARBA00004123"/>
    </source>
</evidence>
<dbReference type="InterPro" id="IPR045211">
    <property type="entry name" value="TFP11/STIP/Ntr1"/>
</dbReference>
<dbReference type="PIRSF" id="PIRSF017706">
    <property type="entry name" value="TFIP11"/>
    <property type="match status" value="1"/>
</dbReference>
<evidence type="ECO:0000256" key="4">
    <source>
        <dbReference type="ARBA" id="ARBA00022728"/>
    </source>
</evidence>
<accession>A0A835HCQ8</accession>
<gene>
    <name evidence="11" type="ORF">IFM89_031596</name>
</gene>
<dbReference type="Pfam" id="PF07842">
    <property type="entry name" value="GCFC"/>
    <property type="match status" value="1"/>
</dbReference>
<dbReference type="GO" id="GO:0000390">
    <property type="term" value="P:spliceosomal complex disassembly"/>
    <property type="evidence" value="ECO:0007669"/>
    <property type="project" value="InterPro"/>
</dbReference>
<name>A0A835HCQ8_9MAGN</name>
<dbReference type="Pfam" id="PF01585">
    <property type="entry name" value="G-patch"/>
    <property type="match status" value="1"/>
</dbReference>
<evidence type="ECO:0000256" key="7">
    <source>
        <dbReference type="PIRNR" id="PIRNR017706"/>
    </source>
</evidence>
<evidence type="ECO:0000256" key="8">
    <source>
        <dbReference type="SAM" id="Coils"/>
    </source>
</evidence>
<dbReference type="PANTHER" id="PTHR23329:SF1">
    <property type="entry name" value="TUFTELIN-INTERACTING PROTEIN 11"/>
    <property type="match status" value="1"/>
</dbReference>
<proteinExistence type="inferred from homology"/>
<evidence type="ECO:0000256" key="6">
    <source>
        <dbReference type="ARBA" id="ARBA00023242"/>
    </source>
</evidence>
<keyword evidence="8" id="KW-0175">Coiled coil</keyword>
<reference evidence="11 12" key="1">
    <citation type="submission" date="2020-10" db="EMBL/GenBank/DDBJ databases">
        <title>The Coptis chinensis genome and diversification of protoberbering-type alkaloids.</title>
        <authorList>
            <person name="Wang B."/>
            <person name="Shu S."/>
            <person name="Song C."/>
            <person name="Liu Y."/>
        </authorList>
    </citation>
    <scope>NUCLEOTIDE SEQUENCE [LARGE SCALE GENOMIC DNA]</scope>
    <source>
        <strain evidence="11">HL-2020</strain>
        <tissue evidence="11">Leaf</tissue>
    </source>
</reference>
<dbReference type="InterPro" id="IPR024933">
    <property type="entry name" value="TFP11"/>
</dbReference>
<dbReference type="InterPro" id="IPR000467">
    <property type="entry name" value="G_patch_dom"/>
</dbReference>
<feature type="coiled-coil region" evidence="8">
    <location>
        <begin position="347"/>
        <end position="402"/>
    </location>
</feature>
<dbReference type="PROSITE" id="PS50174">
    <property type="entry name" value="G_PATCH"/>
    <property type="match status" value="1"/>
</dbReference>
<feature type="domain" description="G-patch" evidence="10">
    <location>
        <begin position="196"/>
        <end position="241"/>
    </location>
</feature>
<keyword evidence="5 7" id="KW-0508">mRNA splicing</keyword>
<evidence type="ECO:0000256" key="3">
    <source>
        <dbReference type="ARBA" id="ARBA00022664"/>
    </source>
</evidence>
<evidence type="ECO:0000313" key="12">
    <source>
        <dbReference type="Proteomes" id="UP000631114"/>
    </source>
</evidence>
<dbReference type="SMART" id="SM00443">
    <property type="entry name" value="G_patch"/>
    <property type="match status" value="1"/>
</dbReference>
<dbReference type="InterPro" id="IPR022159">
    <property type="entry name" value="STIP/TFIP11_N"/>
</dbReference>
<dbReference type="Proteomes" id="UP000631114">
    <property type="component" value="Unassembled WGS sequence"/>
</dbReference>
<sequence length="858" mass="98716">MENFGMENDYEEGQWIGGEYYYKKQRKDKKRHQTKDDVLFGVFADVTDSSDDDDDNSSRKRRKKDMSSKKYDLTKPVNFVSTGTVMPNQEIDRNIQTSQNEDGDAEVHAFNGLGLNSGLGLGFGSKSFRNDVLVEGDGEEEEESFLPTAFGRKIKEGAMRRERDREREKSKVGKKVAVGKRENNVDANVGEFEKHTKGIASRMMEKMGYKGGGLGKNQQGIVAPIEVKLRPKNMGMGFKDYKEAKTMPVLQEPVEEEKPKVLLNVSQPKEKLWSKQNRRKKKEKYVTAEELLASKEENSVEFVQTVLDMRGPQVRVLTNLENLNAEENLRENDAYLPELQHNIKLIVELAELDIQKLDRDLRYERENAVSLQKEREKLQKDADRQKKQLHNMQDIAQVLERIEQENTLGTLTIDSLLQSFGDLQRRYMDEFKLCNLPCVACSLGLPLFIKVFQSWDPLQHPSHGLKLMALWKNLLEDDSPFEDVSSPFSQLAMEVVLPAVWISGTNSWNPRDPEPMLKFLELWEELLPASVLQNILDNVVLLKLSQAVDTWDPLRENIAIHVWVHPWLPLLGQKLETFYRTIQIKLGKALLNWHPSDGSAYTILSPWKTVFDTASWERLIVQYIVPKLASELQNFEVNPSNQKLDQFSWVMSWVSAIPIHHMVTMLEVSFFPKWQQVLYHWLCANPNFGEVTQWYLGWKGLLPQELLANERVRYHLDVGLEMMNQAVDGMEVVQPGARENISYLRVTEKRQFEAQQKAAAYAQQQASASGAVNIDELFAMPVMSLKEVIEAFAQENELFFKPKPGRTHNGQQIYGFGNISIYIDTLNNKIFAQSLDGWSVVTLERLKEMHYKSKPKKH</sequence>